<dbReference type="PANTHER" id="PTHR43311:SF2">
    <property type="entry name" value="GLUTAMATE--TRNA LIGASE, MITOCHONDRIAL-RELATED"/>
    <property type="match status" value="1"/>
</dbReference>
<feature type="domain" description="Glutamyl/glutaminyl-tRNA synthetase class Ib catalytic" evidence="9">
    <location>
        <begin position="9"/>
        <end position="311"/>
    </location>
</feature>
<dbReference type="Pfam" id="PF00749">
    <property type="entry name" value="tRNA-synt_1c"/>
    <property type="match status" value="1"/>
</dbReference>
<evidence type="ECO:0000259" key="10">
    <source>
        <dbReference type="Pfam" id="PF19269"/>
    </source>
</evidence>
<sequence length="454" mass="50918">MTDIVPPTVRFAPSPTGFLHIGNARPALLNWLFRLRHGGRFVLRLDDTDGLRSTEEYAQAVVEDLTWLGILPDAFFRQSDRFALYDQSVQRLIDEGRLYPCYESAEELERRRKLQMARGLPPTYDRAALKLSGSERAALEAEGRQPHWRFLLDHRVVVWNDLSRGEIAIDCTSLSDPILRREDGTYLYTLPSVIDDIDMGITHVIRGEDHITNTAVQIQIFEALGGHVPTFAHHNLLTTASGDGLSKRLGHLSLRQLRDAGMEPMAVASLATLVGSAEAVRPVESMEELAQIVDIARMSHAPAKFDEKELAQLNTRLLHELPYEAVRERLIALDADGGEDFWLAVRGNIIRLADAHDWWDIVSRPLKPVIDDPLVPHAAAGQLPDGPWTKDVWSPFAWQVWTQALAADTGKKGRELFRPLRLALTGREHGPELANLLPLIGRDRARARLEGNEA</sequence>
<organism evidence="11 12">
    <name type="scientific">Pseudochelatococcus contaminans</name>
    <dbReference type="NCBI Taxonomy" id="1538103"/>
    <lineage>
        <taxon>Bacteria</taxon>
        <taxon>Pseudomonadati</taxon>
        <taxon>Pseudomonadota</taxon>
        <taxon>Alphaproteobacteria</taxon>
        <taxon>Hyphomicrobiales</taxon>
        <taxon>Chelatococcaceae</taxon>
        <taxon>Pseudochelatococcus</taxon>
    </lineage>
</organism>
<dbReference type="AlphaFoldDB" id="A0A7W5Z3G7"/>
<dbReference type="EC" id="6.1.1.17" evidence="8"/>
<dbReference type="RefSeq" id="WP_183751380.1">
    <property type="nucleotide sequence ID" value="NZ_JACICC010000003.1"/>
</dbReference>
<proteinExistence type="inferred from homology"/>
<name>A0A7W5Z3G7_9HYPH</name>
<dbReference type="InterPro" id="IPR001412">
    <property type="entry name" value="aa-tRNA-synth_I_CS"/>
</dbReference>
<dbReference type="GO" id="GO:0004818">
    <property type="term" value="F:glutamate-tRNA ligase activity"/>
    <property type="evidence" value="ECO:0007669"/>
    <property type="project" value="UniProtKB-UniRule"/>
</dbReference>
<evidence type="ECO:0000256" key="7">
    <source>
        <dbReference type="ARBA" id="ARBA00023146"/>
    </source>
</evidence>
<evidence type="ECO:0000313" key="12">
    <source>
        <dbReference type="Proteomes" id="UP000537592"/>
    </source>
</evidence>
<feature type="short sequence motif" description="'KMSKS' region" evidence="8">
    <location>
        <begin position="244"/>
        <end position="248"/>
    </location>
</feature>
<dbReference type="PANTHER" id="PTHR43311">
    <property type="entry name" value="GLUTAMATE--TRNA LIGASE"/>
    <property type="match status" value="1"/>
</dbReference>
<accession>A0A7W5Z3G7</accession>
<protein>
    <recommendedName>
        <fullName evidence="8">Glutamate--tRNA ligase</fullName>
        <ecNumber evidence="8">6.1.1.17</ecNumber>
    </recommendedName>
    <alternativeName>
        <fullName evidence="8">Glutamyl-tRNA synthetase</fullName>
        <shortName evidence="8">GluRS</shortName>
    </alternativeName>
</protein>
<dbReference type="GO" id="GO:0000049">
    <property type="term" value="F:tRNA binding"/>
    <property type="evidence" value="ECO:0007669"/>
    <property type="project" value="InterPro"/>
</dbReference>
<dbReference type="InterPro" id="IPR008925">
    <property type="entry name" value="aa_tRNA-synth_I_cd-bd_sf"/>
</dbReference>
<dbReference type="EMBL" id="JACICC010000003">
    <property type="protein sequence ID" value="MBB3809338.1"/>
    <property type="molecule type" value="Genomic_DNA"/>
</dbReference>
<comment type="catalytic activity">
    <reaction evidence="8">
        <text>tRNA(Glu) + L-glutamate + ATP = L-glutamyl-tRNA(Glu) + AMP + diphosphate</text>
        <dbReference type="Rhea" id="RHEA:23540"/>
        <dbReference type="Rhea" id="RHEA-COMP:9663"/>
        <dbReference type="Rhea" id="RHEA-COMP:9680"/>
        <dbReference type="ChEBI" id="CHEBI:29985"/>
        <dbReference type="ChEBI" id="CHEBI:30616"/>
        <dbReference type="ChEBI" id="CHEBI:33019"/>
        <dbReference type="ChEBI" id="CHEBI:78442"/>
        <dbReference type="ChEBI" id="CHEBI:78520"/>
        <dbReference type="ChEBI" id="CHEBI:456215"/>
        <dbReference type="EC" id="6.1.1.17"/>
    </reaction>
</comment>
<keyword evidence="3 8" id="KW-0436">Ligase</keyword>
<evidence type="ECO:0000256" key="1">
    <source>
        <dbReference type="ARBA" id="ARBA00007894"/>
    </source>
</evidence>
<dbReference type="InterPro" id="IPR004527">
    <property type="entry name" value="Glu-tRNA-ligase_bac/mito"/>
</dbReference>
<keyword evidence="5 8" id="KW-0067">ATP-binding</keyword>
<dbReference type="InterPro" id="IPR014729">
    <property type="entry name" value="Rossmann-like_a/b/a_fold"/>
</dbReference>
<comment type="subcellular location">
    <subcellularLocation>
        <location evidence="8">Cytoplasm</location>
    </subcellularLocation>
</comment>
<dbReference type="InterPro" id="IPR049940">
    <property type="entry name" value="GluQ/Sye"/>
</dbReference>
<comment type="similarity">
    <text evidence="1 8">Belongs to the class-I aminoacyl-tRNA synthetase family. Glutamate--tRNA ligase type 1 subfamily.</text>
</comment>
<comment type="caution">
    <text evidence="11">The sequence shown here is derived from an EMBL/GenBank/DDBJ whole genome shotgun (WGS) entry which is preliminary data.</text>
</comment>
<evidence type="ECO:0000256" key="5">
    <source>
        <dbReference type="ARBA" id="ARBA00022840"/>
    </source>
</evidence>
<keyword evidence="12" id="KW-1185">Reference proteome</keyword>
<dbReference type="InterPro" id="IPR045462">
    <property type="entry name" value="aa-tRNA-synth_I_cd-bd"/>
</dbReference>
<evidence type="ECO:0000313" key="11">
    <source>
        <dbReference type="EMBL" id="MBB3809338.1"/>
    </source>
</evidence>
<dbReference type="GO" id="GO:0005524">
    <property type="term" value="F:ATP binding"/>
    <property type="evidence" value="ECO:0007669"/>
    <property type="project" value="UniProtKB-UniRule"/>
</dbReference>
<evidence type="ECO:0000259" key="9">
    <source>
        <dbReference type="Pfam" id="PF00749"/>
    </source>
</evidence>
<keyword evidence="2 8" id="KW-0963">Cytoplasm</keyword>
<dbReference type="HAMAP" id="MF_00022">
    <property type="entry name" value="Glu_tRNA_synth_type1"/>
    <property type="match status" value="1"/>
</dbReference>
<gene>
    <name evidence="8" type="primary">gltX</name>
    <name evidence="11" type="ORF">FHS81_001420</name>
</gene>
<dbReference type="SUPFAM" id="SSF48163">
    <property type="entry name" value="An anticodon-binding domain of class I aminoacyl-tRNA synthetases"/>
    <property type="match status" value="1"/>
</dbReference>
<dbReference type="Pfam" id="PF19269">
    <property type="entry name" value="Anticodon_2"/>
    <property type="match status" value="1"/>
</dbReference>
<keyword evidence="7 8" id="KW-0030">Aminoacyl-tRNA synthetase</keyword>
<feature type="domain" description="Aminoacyl-tRNA synthetase class I anticodon-binding" evidence="10">
    <location>
        <begin position="393"/>
        <end position="450"/>
    </location>
</feature>
<comment type="subunit">
    <text evidence="8">Monomer.</text>
</comment>
<dbReference type="GO" id="GO:0005737">
    <property type="term" value="C:cytoplasm"/>
    <property type="evidence" value="ECO:0007669"/>
    <property type="project" value="UniProtKB-SubCell"/>
</dbReference>
<comment type="function">
    <text evidence="8">Catalyzes the attachment of glutamate to tRNA(Glu) in a two-step reaction: glutamate is first activated by ATP to form Glu-AMP and then transferred to the acceptor end of tRNA(Glu).</text>
</comment>
<evidence type="ECO:0000256" key="8">
    <source>
        <dbReference type="HAMAP-Rule" id="MF_00022"/>
    </source>
</evidence>
<keyword evidence="6 8" id="KW-0648">Protein biosynthesis</keyword>
<dbReference type="Proteomes" id="UP000537592">
    <property type="component" value="Unassembled WGS sequence"/>
</dbReference>
<evidence type="ECO:0000256" key="6">
    <source>
        <dbReference type="ARBA" id="ARBA00022917"/>
    </source>
</evidence>
<dbReference type="InterPro" id="IPR000924">
    <property type="entry name" value="Glu/Gln-tRNA-synth"/>
</dbReference>
<dbReference type="NCBIfam" id="TIGR00464">
    <property type="entry name" value="gltX_bact"/>
    <property type="match status" value="1"/>
</dbReference>
<feature type="short sequence motif" description="'HIGH' region" evidence="8">
    <location>
        <begin position="13"/>
        <end position="23"/>
    </location>
</feature>
<keyword evidence="4 8" id="KW-0547">Nucleotide-binding</keyword>
<evidence type="ECO:0000256" key="4">
    <source>
        <dbReference type="ARBA" id="ARBA00022741"/>
    </source>
</evidence>
<reference evidence="11 12" key="1">
    <citation type="submission" date="2020-08" db="EMBL/GenBank/DDBJ databases">
        <title>Genomic Encyclopedia of Type Strains, Phase IV (KMG-IV): sequencing the most valuable type-strain genomes for metagenomic binning, comparative biology and taxonomic classification.</title>
        <authorList>
            <person name="Goeker M."/>
        </authorList>
    </citation>
    <scope>NUCLEOTIDE SEQUENCE [LARGE SCALE GENOMIC DNA]</scope>
    <source>
        <strain evidence="11 12">DSM 28760</strain>
    </source>
</reference>
<evidence type="ECO:0000256" key="2">
    <source>
        <dbReference type="ARBA" id="ARBA00022490"/>
    </source>
</evidence>
<dbReference type="PRINTS" id="PR00987">
    <property type="entry name" value="TRNASYNTHGLU"/>
</dbReference>
<comment type="caution">
    <text evidence="8">Lacks conserved residue(s) required for the propagation of feature annotation.</text>
</comment>
<dbReference type="InterPro" id="IPR020058">
    <property type="entry name" value="Glu/Gln-tRNA-synth_Ib_cat-dom"/>
</dbReference>
<dbReference type="SUPFAM" id="SSF52374">
    <property type="entry name" value="Nucleotidylyl transferase"/>
    <property type="match status" value="1"/>
</dbReference>
<feature type="binding site" evidence="8">
    <location>
        <position position="247"/>
    </location>
    <ligand>
        <name>ATP</name>
        <dbReference type="ChEBI" id="CHEBI:30616"/>
    </ligand>
</feature>
<dbReference type="GO" id="GO:0006424">
    <property type="term" value="P:glutamyl-tRNA aminoacylation"/>
    <property type="evidence" value="ECO:0007669"/>
    <property type="project" value="UniProtKB-UniRule"/>
</dbReference>
<evidence type="ECO:0000256" key="3">
    <source>
        <dbReference type="ARBA" id="ARBA00022598"/>
    </source>
</evidence>
<dbReference type="PROSITE" id="PS00178">
    <property type="entry name" value="AA_TRNA_LIGASE_I"/>
    <property type="match status" value="1"/>
</dbReference>
<dbReference type="InterPro" id="IPR020751">
    <property type="entry name" value="aa-tRNA-synth_I_codon-bd_sub2"/>
</dbReference>
<dbReference type="Gene3D" id="1.10.10.350">
    <property type="match status" value="1"/>
</dbReference>
<dbReference type="Gene3D" id="3.40.50.620">
    <property type="entry name" value="HUPs"/>
    <property type="match status" value="1"/>
</dbReference>